<organism evidence="2 3">
    <name type="scientific">Vulcanisaeta distributa (strain DSM 14429 / JCM 11212 / NBRC 100878 / IC-017)</name>
    <dbReference type="NCBI Taxonomy" id="572478"/>
    <lineage>
        <taxon>Archaea</taxon>
        <taxon>Thermoproteota</taxon>
        <taxon>Thermoprotei</taxon>
        <taxon>Thermoproteales</taxon>
        <taxon>Thermoproteaceae</taxon>
        <taxon>Vulcanisaeta</taxon>
    </lineage>
</organism>
<dbReference type="Gene3D" id="3.30.70.260">
    <property type="match status" value="1"/>
</dbReference>
<evidence type="ECO:0000259" key="1">
    <source>
        <dbReference type="PROSITE" id="PS51671"/>
    </source>
</evidence>
<protein>
    <submittedName>
        <fullName evidence="2">Amino acid-binding ACT domain protein</fullName>
    </submittedName>
</protein>
<dbReference type="STRING" id="572478.Vdis_2507"/>
<feature type="domain" description="ACT" evidence="1">
    <location>
        <begin position="4"/>
        <end position="67"/>
    </location>
</feature>
<dbReference type="EMBL" id="CP002100">
    <property type="protein sequence ID" value="ADN51872.1"/>
    <property type="molecule type" value="Genomic_DNA"/>
</dbReference>
<dbReference type="InterPro" id="IPR045865">
    <property type="entry name" value="ACT-like_dom_sf"/>
</dbReference>
<gene>
    <name evidence="2" type="ordered locus">Vdis_2507</name>
</gene>
<dbReference type="SUPFAM" id="SSF55021">
    <property type="entry name" value="ACT-like"/>
    <property type="match status" value="1"/>
</dbReference>
<dbReference type="PROSITE" id="PS51671">
    <property type="entry name" value="ACT"/>
    <property type="match status" value="1"/>
</dbReference>
<dbReference type="RefSeq" id="WP_013337597.1">
    <property type="nucleotide sequence ID" value="NC_014537.1"/>
</dbReference>
<reference evidence="3" key="2">
    <citation type="journal article" date="2010" name="Stand. Genomic Sci.">
        <title>Complete genome sequence of Vulcanisaeta distributa type strain (IC-017T).</title>
        <authorList>
            <person name="Mavromatis K."/>
            <person name="Sikorski J."/>
            <person name="Pabst E."/>
            <person name="Teshima H."/>
            <person name="Lapidus A."/>
            <person name="Lucas S."/>
            <person name="Nolan M."/>
            <person name="Glavina Del Rio T."/>
            <person name="Cheng J."/>
            <person name="Bruce D."/>
            <person name="Goodwin L."/>
            <person name="Pitluck S."/>
            <person name="Liolios K."/>
            <person name="Ivanova N."/>
            <person name="Mikhailova N."/>
            <person name="Pati A."/>
            <person name="Chen A."/>
            <person name="Palaniappan K."/>
            <person name="Land M."/>
            <person name="Hauser L."/>
            <person name="Chang Y."/>
            <person name="Jeffries C."/>
            <person name="Rohde M."/>
            <person name="Spring S."/>
            <person name="Goker M."/>
            <person name="Wirth R."/>
            <person name="Woyke T."/>
            <person name="Bristow J."/>
            <person name="Eisen J."/>
            <person name="Markowitz V."/>
            <person name="Hugenholtz P."/>
            <person name="Klenk H."/>
            <person name="Kyrpides N."/>
        </authorList>
    </citation>
    <scope>NUCLEOTIDE SEQUENCE [LARGE SCALE GENOMIC DNA]</scope>
    <source>
        <strain evidence="3">DSM 14429 / JCM 11212 / NBRC 100878 / IC-017</strain>
    </source>
</reference>
<keyword evidence="3" id="KW-1185">Reference proteome</keyword>
<evidence type="ECO:0000313" key="2">
    <source>
        <dbReference type="EMBL" id="ADN51872.1"/>
    </source>
</evidence>
<dbReference type="InterPro" id="IPR002912">
    <property type="entry name" value="ACT_dom"/>
</dbReference>
<dbReference type="eggNOG" id="arCOG00813">
    <property type="taxonomic scope" value="Archaea"/>
</dbReference>
<dbReference type="OrthoDB" id="28184at2157"/>
<reference evidence="2 3" key="1">
    <citation type="journal article" date="2010" name="Stand. Genomic Sci.">
        <title>Complete genome sequence of Vulcanisaeta distributa type strain (IC-017).</title>
        <authorList>
            <person name="Mavromatis K."/>
            <person name="Sikorski J."/>
            <person name="Pabst E."/>
            <person name="Teshima H."/>
            <person name="Lapidus A."/>
            <person name="Lucas S."/>
            <person name="Nolan M."/>
            <person name="Glavina Del Rio T."/>
            <person name="Cheng J.F."/>
            <person name="Bruce D."/>
            <person name="Goodwin L."/>
            <person name="Pitluck S."/>
            <person name="Liolios K."/>
            <person name="Ivanova N."/>
            <person name="Mikhailova N."/>
            <person name="Pati A."/>
            <person name="Chen A."/>
            <person name="Palaniappan K."/>
            <person name="Land M."/>
            <person name="Hauser L."/>
            <person name="Chang Y.J."/>
            <person name="Jeffries C.D."/>
            <person name="Rohde M."/>
            <person name="Spring S."/>
            <person name="Goker M."/>
            <person name="Wirth R."/>
            <person name="Woyke T."/>
            <person name="Bristow J."/>
            <person name="Eisen J.A."/>
            <person name="Markowitz V."/>
            <person name="Hugenholtz P."/>
            <person name="Klenk H.P."/>
            <person name="Kyrpides N.C."/>
        </authorList>
    </citation>
    <scope>NUCLEOTIDE SEQUENCE [LARGE SCALE GENOMIC DNA]</scope>
    <source>
        <strain evidence="3">DSM 14429 / JCM 11212 / NBRC 100878 / IC-017</strain>
    </source>
</reference>
<dbReference type="KEGG" id="vdi:Vdis_2507"/>
<evidence type="ECO:0000313" key="3">
    <source>
        <dbReference type="Proteomes" id="UP000006681"/>
    </source>
</evidence>
<name>E1QS40_VULDI</name>
<dbReference type="HOGENOM" id="CLU_1340793_0_0_2"/>
<dbReference type="AlphaFoldDB" id="E1QS40"/>
<dbReference type="Proteomes" id="UP000006681">
    <property type="component" value="Chromosome"/>
</dbReference>
<accession>E1QS40</accession>
<sequence length="199" mass="22669">MVWLLVSISRDRPGLLNDITGVIRSRNLNIRNIVGNNYAILIEVDGEVNNELLNNVSNVDGVNTVNMVNLPFTILGFIQENFMRALVFYVMEREPELIERLGYEYGKELMRYILNSMRDFRDALYSSLRILTALGVIALVNVQFMPNKTVISIAKSFDEDIGMPMTKGIIRGLFEAVDNIKRRISVSKVNQGTYNFIIT</sequence>
<dbReference type="GeneID" id="9753467"/>
<proteinExistence type="predicted"/>